<evidence type="ECO:0000256" key="1">
    <source>
        <dbReference type="SAM" id="MobiDB-lite"/>
    </source>
</evidence>
<evidence type="ECO:0000313" key="3">
    <source>
        <dbReference type="Proteomes" id="UP000594001"/>
    </source>
</evidence>
<dbReference type="RefSeq" id="WP_350332140.1">
    <property type="nucleotide sequence ID" value="NZ_CP054719.1"/>
</dbReference>
<accession>A0A7L9RS01</accession>
<keyword evidence="3" id="KW-1185">Reference proteome</keyword>
<dbReference type="KEGG" id="pbal:CPBP_00139"/>
<feature type="region of interest" description="Disordered" evidence="1">
    <location>
        <begin position="1"/>
        <end position="20"/>
    </location>
</feature>
<sequence>MKDGEMVDSVKANKKNDKSKKNKKSRIAAILLATVWISYTDVAHGISSEYLKSIQTEQVFVQSQQAVVEQRLTLLKKISENIVMAGEGEKYTAAQQQLIASAILVSLLSSPTAQISFTGDNLNTNAQPLTTAIRTTLQSLQTSIPAGVGLTNVSSVIQSVQNSMSASLATTLKDSSGKAVNIKSDSTLTLTPTTTTSTNVSNAVVASSAPAITRLIYTGQDLSQAQYNKLETLEITVAQLNLEQVIQASKVLNVIVIGDALSQEINFDKLNFKINVLDLSNVTGLTKVNAFRSPHSIKIVTLSLPTSVTDLKIVQYTNVIVSGISGTNLSKLKNVILRSPGNTNGFESPAWLSEDSFFSDGAVLNLSKFNQLDTIGLNFPDLSGLSSKIKTVVFPTYTGSVKINDSINTIGILSAIDSIASSSLPAWIKNITSSNVSTLDLNYETTRSFNLNGLPSNFTNLSLSPLTYVENLPNTITHVSAYYPYLRDLDLNNTSITHLTLSNVGDVTVKNNFLCDLTKLQSFSAPFATIHIDGGTVSSVGLNFLCYCTKLEDVNILNIDFAGINGKTEDTGKRISLNLDSRPLSVIPGLDQDDDLMIQALDLVSVGNGRYVSQALAPILLLKTLWALKSNSVGPMFIIKPFLYLLAKKFPNFAAKLGSALSKLNAIQSAATGFSTLVSIGTFAQIVFEYGPESFFDSKKGRLRAYVSIKSGTEGQSIVCLSYLSALKTLTLNSVKIIGGTGGSAVTDLDTTDVGTAGLGGTIFFLQNTPNVESLNFKNPLNISAGKGGSGRNYKMLNLENSVSYEVVLLLNPFLAPYLVPMILLNRLFDVELPPIGRLLEPISLFIWSAPITLDMNYAASGSIFFLGNWPHNNLRTLTLSTTESDEFFNTLFNVGAISKLVLTGNTILGNTQKSLPKYLNGNNTATPGSATLDLTNVGELPTTLNLRTLNPKFATIILPDNSKYLARSNQTIQGGRPFSTTDYSIFLDNQDGEGLTDLRFLDGVVSSDYTLYAPLSISCYLGPVEFTMPIKNDNSSNANLIYRHSNGALYTRTIKRKTIVNDTIDLSDVGYTSSKTMRIDSLTGVKKVLLPEQIETVILPSTAEEITAHIRLRNVSGTNKLKKIKLTGDINYGEGPSTIILPGDIRLSLSGGAWPIEYLGDARLTAENATLDLSGIPNLPIELDLTMLNSNISKVILNPEILQGTRLDLGNTYMARLDHSGNALPYNENIQAVVNYAISNPTTKKRTVRKITDDGSGTPVSEGPLSTTTVIKAYTNLYFLEGIKSLKRLELIGSGARGFLPAGITSPEQIINTDGFLPNWIFDKTKTSDKGFTLDLSKVIDLSLLNFDYLEASHITDLILSENIPAIKISKQIIKTLTAYPNIQFQQDHNGKFGTARIQYLKLLGESTTLPTWLYKATPANTYLNEVFASGQTAEEQRTKLDISNLSKLPDTLDLRNIISMFNVVLMPLHIVEVSLAERIIEISSLSDYVETLTASVAAITNLAQYAVEDSTPHTESNRLNQRVHLSKIIITEGDLTTTIGDNFLRKVEGPVQIDFSNIVENITSVGANFLTDSTGVKICFPVNKTPSAAFCTALNNLSGQTLKLTGNTTTLPTWLTQNAKVPSVCTLDVTELGGLDPILNLKGLASDITKVRLTDPGYYCDVSATLSNEEALNYIITNTETIINQAPAQHKTTTRAIVSKISDLETKIAAGTVSGSTRRINLVPPVQTLQSAHYINTSGQTVEGGIQASIPTQTVSNGLLDLSAESSLSTHLDLTTKDATTVKLPSNTVAVILHENVTTLEFGDNLMHLSWNTTNTNVKNIRLINGTATTIPFIRNSAGVNLNMSSMTNLGSTIDIKSLKGTLSADVRKISLPSNTTTIKLTGSVSNLSDALSFVDDSAYGHLMLDLSSATGLQGTDFLLSLPKIAKEISLPSSVSNITLPVNFTELTAPSSLAGVTLAQGHPKLSKVNLTGSVTTLPNWVTNNSVTQTGFAFDVSQITYPNNSLLDISGTVAGSVAVPLGVSRIKASSSLQTIQLVGSHPGLTNIAITGTLTVPTWAKNDSLTAAMATLDLSAMTGTTVDLTGISADFTTVILPATVTNLTIPSTITTLNGVTALTTLKLTGATTTIPAWAVNGSLTAENATLDLSTMTGLGTTLNLVGINSEITTVVLPSDVTEIVAPDTLASVHFSNAQKTLTRIAVAGESISVPIWSRDGSLTTTGATLDLRLMMNLPTSYTVPDLDDSILYLMLPAQIESYTLDNANSALDVTIPALPVIILEEEYTSNTTLPSYLNNVSGYAELDLSNMTSLTLPLDLTSISSKILSVTLPTNVTSVRINASVNSLKLATGHAKLTNLILTGSTPTIPTWATDGSLTAENAALDLSALTSITSTLTLVALSSNIKTIKLPALVTNLTIPDTVTSASGVTALTKLKLTGAVENVPTFAKNGTLTATNATLDLSEMSGTTLDLAGLNADITAVTLSSTVRSLTIPSTGTTINGITNQLTTLALTGAATTIPAWATDGSLTAASATLGLLAMTGLPSTLSLVGISTDITKVTLPATVTNLTIPSRITDASGITDLTNIAIVGTLAAIPAWLKNPSFTAANAVLDLSTAIGTTVDLTGLSPDINQLIINAAMQPTGISNKLTTLKLTGTASSIPTWAKDGSLTATNATLDLSEMVGLSAPLSLTGLSTDIVTLVINGNYSITGITNHLSTLKVTGPGTSFTFVVGGEFLKANSTLDVSAMTGLPATIPNLVLGDNITTLILPENVTASAGAYVNHIVNLTGSFELINSLAQWDSVNNKNKLDNTDIRHLNVIGSGTKNVSGDLFKGCTKLESFTMNSGLTLKGVEGASGNFSAGRGNDVTLLTSCTALTAVDLSATTIQAGNGGNSTNGTGGAGGNLTLLTACTALGAINLSSATIQTSLGGYNNYGNGGRTRAAAGSIILFDTTTGSVRLTATSTTVLGTLNEGNKVIRIYLTGNVTTLPTWVNNASLTKDAGTTLDLLAATGLGASFNFTTITNPDIKTVALPSGVTASNTTGWGNHADTTWTR</sequence>
<dbReference type="Proteomes" id="UP000594001">
    <property type="component" value="Chromosome"/>
</dbReference>
<dbReference type="EMBL" id="CP054719">
    <property type="protein sequence ID" value="QOL19387.1"/>
    <property type="molecule type" value="Genomic_DNA"/>
</dbReference>
<evidence type="ECO:0000313" key="2">
    <source>
        <dbReference type="EMBL" id="QOL19387.1"/>
    </source>
</evidence>
<reference evidence="2 3" key="1">
    <citation type="submission" date="2020-06" db="EMBL/GenBank/DDBJ databases">
        <title>The endosymbiont of the kinetoplastid Bodo saltans is a Paracaedibacter-like alpha-proteobacterium possessing a putative toxin-antitoxin system.</title>
        <authorList>
            <person name="Midha S."/>
            <person name="Rigden D.J."/>
            <person name="Siozios S."/>
            <person name="Hurst G.D.D."/>
            <person name="Jackson A.P."/>
        </authorList>
    </citation>
    <scope>NUCLEOTIDE SEQUENCE [LARGE SCALE GENOMIC DNA]</scope>
    <source>
        <strain evidence="2">Lake Konstanz</strain>
    </source>
</reference>
<proteinExistence type="predicted"/>
<organism evidence="2 3">
    <name type="scientific">Candidatus Bodocaedibacter vickermanii</name>
    <dbReference type="NCBI Taxonomy" id="2741701"/>
    <lineage>
        <taxon>Bacteria</taxon>
        <taxon>Pseudomonadati</taxon>
        <taxon>Pseudomonadota</taxon>
        <taxon>Alphaproteobacteria</taxon>
        <taxon>Holosporales</taxon>
        <taxon>Candidatus Paracaedibacteraceae</taxon>
        <taxon>Candidatus Bodocaedibacter</taxon>
    </lineage>
</organism>
<gene>
    <name evidence="2" type="ORF">CPBP_00139</name>
</gene>
<name>A0A7L9RS01_9PROT</name>
<protein>
    <submittedName>
        <fullName evidence="2">Uncharacterized protein</fullName>
    </submittedName>
</protein>